<accession>A0A4P7N437</accession>
<gene>
    <name evidence="2" type="ORF">PoMZ_02181</name>
</gene>
<dbReference type="Proteomes" id="UP000294847">
    <property type="component" value="Chromosome 2"/>
</dbReference>
<proteinExistence type="predicted"/>
<feature type="region of interest" description="Disordered" evidence="1">
    <location>
        <begin position="1"/>
        <end position="41"/>
    </location>
</feature>
<organism evidence="2 3">
    <name type="scientific">Pyricularia oryzae</name>
    <name type="common">Rice blast fungus</name>
    <name type="synonym">Magnaporthe oryzae</name>
    <dbReference type="NCBI Taxonomy" id="318829"/>
    <lineage>
        <taxon>Eukaryota</taxon>
        <taxon>Fungi</taxon>
        <taxon>Dikarya</taxon>
        <taxon>Ascomycota</taxon>
        <taxon>Pezizomycotina</taxon>
        <taxon>Sordariomycetes</taxon>
        <taxon>Sordariomycetidae</taxon>
        <taxon>Magnaporthales</taxon>
        <taxon>Pyriculariaceae</taxon>
        <taxon>Pyricularia</taxon>
    </lineage>
</organism>
<evidence type="ECO:0000256" key="1">
    <source>
        <dbReference type="SAM" id="MobiDB-lite"/>
    </source>
</evidence>
<name>A0A4P7N437_PYROR</name>
<dbReference type="AlphaFoldDB" id="A0A4P7N437"/>
<reference evidence="2 3" key="1">
    <citation type="journal article" date="2019" name="Mol. Biol. Evol.">
        <title>Blast fungal genomes show frequent chromosomal changes, gene gains and losses, and effector gene turnover.</title>
        <authorList>
            <person name="Gomez Luciano L.B."/>
            <person name="Jason Tsai I."/>
            <person name="Chuma I."/>
            <person name="Tosa Y."/>
            <person name="Chen Y.H."/>
            <person name="Li J.Y."/>
            <person name="Li M.Y."/>
            <person name="Jade Lu M.Y."/>
            <person name="Nakayashiki H."/>
            <person name="Li W.H."/>
        </authorList>
    </citation>
    <scope>NUCLEOTIDE SEQUENCE [LARGE SCALE GENOMIC DNA]</scope>
    <source>
        <strain evidence="2">MZ5-1-6</strain>
    </source>
</reference>
<dbReference type="EMBL" id="CP034205">
    <property type="protein sequence ID" value="QBZ57257.1"/>
    <property type="molecule type" value="Genomic_DNA"/>
</dbReference>
<evidence type="ECO:0000313" key="3">
    <source>
        <dbReference type="Proteomes" id="UP000294847"/>
    </source>
</evidence>
<protein>
    <submittedName>
        <fullName evidence="2">Uncharacterized protein</fullName>
    </submittedName>
</protein>
<evidence type="ECO:0000313" key="2">
    <source>
        <dbReference type="EMBL" id="QBZ57257.1"/>
    </source>
</evidence>
<sequence>MAPTGHPEETFPSLSFKSGMEALATPRFRAPSTQPSPPPSCAAPVHAVVSLPSLASRRTSALPVEARSVLTALPGDSVKSPVTLSSPP</sequence>